<keyword evidence="1" id="KW-0732">Signal</keyword>
<dbReference type="PROSITE" id="PS50927">
    <property type="entry name" value="BULB_LECTIN"/>
    <property type="match status" value="1"/>
</dbReference>
<keyword evidence="3" id="KW-0325">Glycoprotein</keyword>
<evidence type="ECO:0000313" key="7">
    <source>
        <dbReference type="Proteomes" id="UP000467841"/>
    </source>
</evidence>
<protein>
    <recommendedName>
        <fullName evidence="5">Bulb-type lectin domain-containing protein</fullName>
    </recommendedName>
</protein>
<comment type="caution">
    <text evidence="6">The sequence shown here is derived from an EMBL/GenBank/DDBJ whole genome shotgun (WGS) entry which is preliminary data.</text>
</comment>
<keyword evidence="4" id="KW-0812">Transmembrane</keyword>
<gene>
    <name evidence="6" type="ORF">MERR_LOCUS1472</name>
</gene>
<dbReference type="Proteomes" id="UP000467841">
    <property type="component" value="Unassembled WGS sequence"/>
</dbReference>
<accession>A0A6D2HEJ8</accession>
<feature type="transmembrane region" description="Helical" evidence="4">
    <location>
        <begin position="12"/>
        <end position="30"/>
    </location>
</feature>
<dbReference type="PANTHER" id="PTHR32444:SF89">
    <property type="entry name" value="S GLYCOPROTEIN"/>
    <property type="match status" value="1"/>
</dbReference>
<dbReference type="InterPro" id="IPR001480">
    <property type="entry name" value="Bulb-type_lectin_dom"/>
</dbReference>
<evidence type="ECO:0000256" key="2">
    <source>
        <dbReference type="ARBA" id="ARBA00023157"/>
    </source>
</evidence>
<keyword evidence="2" id="KW-1015">Disulfide bond</keyword>
<dbReference type="SUPFAM" id="SSF51110">
    <property type="entry name" value="alpha-D-mannose-specific plant lectins"/>
    <property type="match status" value="1"/>
</dbReference>
<keyword evidence="4" id="KW-1133">Transmembrane helix</keyword>
<evidence type="ECO:0000259" key="5">
    <source>
        <dbReference type="PROSITE" id="PS50927"/>
    </source>
</evidence>
<evidence type="ECO:0000256" key="3">
    <source>
        <dbReference type="ARBA" id="ARBA00023180"/>
    </source>
</evidence>
<feature type="domain" description="Bulb-type lectin" evidence="5">
    <location>
        <begin position="32"/>
        <end position="102"/>
    </location>
</feature>
<dbReference type="AlphaFoldDB" id="A0A6D2HEJ8"/>
<dbReference type="InterPro" id="IPR036426">
    <property type="entry name" value="Bulb-type_lectin_dom_sf"/>
</dbReference>
<evidence type="ECO:0000313" key="6">
    <source>
        <dbReference type="EMBL" id="CAA7014238.1"/>
    </source>
</evidence>
<reference evidence="6" key="1">
    <citation type="submission" date="2020-01" db="EMBL/GenBank/DDBJ databases">
        <authorList>
            <person name="Mishra B."/>
        </authorList>
    </citation>
    <scope>NUCLEOTIDE SEQUENCE [LARGE SCALE GENOMIC DNA]</scope>
</reference>
<name>A0A6D2HEJ8_9BRAS</name>
<evidence type="ECO:0000256" key="4">
    <source>
        <dbReference type="SAM" id="Phobius"/>
    </source>
</evidence>
<proteinExistence type="predicted"/>
<dbReference type="EMBL" id="CACVBM020000099">
    <property type="protein sequence ID" value="CAA7014238.1"/>
    <property type="molecule type" value="Genomic_DNA"/>
</dbReference>
<keyword evidence="7" id="KW-1185">Reference proteome</keyword>
<evidence type="ECO:0000256" key="1">
    <source>
        <dbReference type="ARBA" id="ARBA00022729"/>
    </source>
</evidence>
<dbReference type="OrthoDB" id="785331at2759"/>
<sequence length="102" mass="11751">MSGVLPKYHHSYTFFFIYILLLQLGHVFSINTLSPTETLTISANRTIVSPGEVFELGFFKTTTSSQGNDRWYLGIWYKTISEKTYVWVANRDNPLRLVVQIA</sequence>
<dbReference type="PANTHER" id="PTHR32444">
    <property type="entry name" value="BULB-TYPE LECTIN DOMAIN-CONTAINING PROTEIN"/>
    <property type="match status" value="1"/>
</dbReference>
<organism evidence="6 7">
    <name type="scientific">Microthlaspi erraticum</name>
    <dbReference type="NCBI Taxonomy" id="1685480"/>
    <lineage>
        <taxon>Eukaryota</taxon>
        <taxon>Viridiplantae</taxon>
        <taxon>Streptophyta</taxon>
        <taxon>Embryophyta</taxon>
        <taxon>Tracheophyta</taxon>
        <taxon>Spermatophyta</taxon>
        <taxon>Magnoliopsida</taxon>
        <taxon>eudicotyledons</taxon>
        <taxon>Gunneridae</taxon>
        <taxon>Pentapetalae</taxon>
        <taxon>rosids</taxon>
        <taxon>malvids</taxon>
        <taxon>Brassicales</taxon>
        <taxon>Brassicaceae</taxon>
        <taxon>Coluteocarpeae</taxon>
        <taxon>Microthlaspi</taxon>
    </lineage>
</organism>
<keyword evidence="4" id="KW-0472">Membrane</keyword>